<dbReference type="KEGG" id="zdf:AN401_17470"/>
<dbReference type="EMBL" id="CP012621">
    <property type="protein sequence ID" value="ATG75413.1"/>
    <property type="molecule type" value="Genomic_DNA"/>
</dbReference>
<proteinExistence type="predicted"/>
<evidence type="ECO:0000313" key="3">
    <source>
        <dbReference type="Proteomes" id="UP000217763"/>
    </source>
</evidence>
<gene>
    <name evidence="2" type="ORF">AN401_17470</name>
</gene>
<name>A0A291HTB5_9GAMM</name>
<sequence length="69" mass="7175">MGAVPVAQLATAMAALPGGQVLGETTMIRGKRRRKPAAAAPFGSRMQAGKQGDGFRGGRKSMMCLEGRE</sequence>
<dbReference type="Proteomes" id="UP000217763">
    <property type="component" value="Chromosome"/>
</dbReference>
<dbReference type="AlphaFoldDB" id="A0A291HTB5"/>
<protein>
    <submittedName>
        <fullName evidence="2">Uncharacterized protein</fullName>
    </submittedName>
</protein>
<reference evidence="3" key="1">
    <citation type="submission" date="2015-09" db="EMBL/GenBank/DDBJ databases">
        <authorList>
            <person name="Shao Z."/>
            <person name="Wang L."/>
        </authorList>
    </citation>
    <scope>NUCLEOTIDE SEQUENCE [LARGE SCALE GENOMIC DNA]</scope>
    <source>
        <strain evidence="3">F13-1</strain>
    </source>
</reference>
<organism evidence="2 3">
    <name type="scientific">Zobellella denitrificans</name>
    <dbReference type="NCBI Taxonomy" id="347534"/>
    <lineage>
        <taxon>Bacteria</taxon>
        <taxon>Pseudomonadati</taxon>
        <taxon>Pseudomonadota</taxon>
        <taxon>Gammaproteobacteria</taxon>
        <taxon>Aeromonadales</taxon>
        <taxon>Aeromonadaceae</taxon>
        <taxon>Zobellella</taxon>
    </lineage>
</organism>
<feature type="region of interest" description="Disordered" evidence="1">
    <location>
        <begin position="30"/>
        <end position="69"/>
    </location>
</feature>
<evidence type="ECO:0000256" key="1">
    <source>
        <dbReference type="SAM" id="MobiDB-lite"/>
    </source>
</evidence>
<accession>A0A291HTB5</accession>
<keyword evidence="3" id="KW-1185">Reference proteome</keyword>
<evidence type="ECO:0000313" key="2">
    <source>
        <dbReference type="EMBL" id="ATG75413.1"/>
    </source>
</evidence>